<dbReference type="Gene3D" id="1.10.287.950">
    <property type="entry name" value="Methyl-accepting chemotaxis protein"/>
    <property type="match status" value="1"/>
</dbReference>
<keyword evidence="3 7" id="KW-0472">Membrane</keyword>
<evidence type="ECO:0000313" key="11">
    <source>
        <dbReference type="Proteomes" id="UP001519343"/>
    </source>
</evidence>
<sequence length="563" mass="61046">MRITIGKKLVASFLVIAILIGISSFLSYTSLQKVDQSYSRIIDRDATMRFNAISIQLHVAQQTSNVRGFLLTADPANLEAYIQSNEKVQQLVEESLQFQGLDEKIQQQLALLSTLNESYKGSTDSVLEFAKDDKVTATMLATNQVFPIENDMMEIADTLVQSQATTIQDHIAENGAFTQSTYRIQLILSVGAVILALIIGLTISRLISKPLGELSKASKRIAEGDLTGEDLKVKTRDEIRELAESFNQMKSNLHQLIRHVGDSVHQVTSSTEELMASSEQSSKATEQITIASQEVATGAENQVKSAQETVGIVNEISKGMNQVAAAIQSVADATSNANQEAFNGNQVLNETIKQMNVVQEKVESTAVVIDNLGEKSKEIGQIVTLITDVAAQTNLLALNAAIEAARAGEHGRGFAVVADEVRKLAEQSRDAAEKIGNLITEIQNESQNAIYAMNEGTQAVEDGMGHVHHTGESFKTITKMIEEVSVQSQEVSAIVEEVSASSSSMVEMIDAIAHISEQSASNTQYMASASEEQLASMEEISSSATSLAEMAEDLKRVINQFKL</sequence>
<dbReference type="CDD" id="cd11386">
    <property type="entry name" value="MCP_signal"/>
    <property type="match status" value="1"/>
</dbReference>
<dbReference type="InterPro" id="IPR004090">
    <property type="entry name" value="Chemotax_Me-accpt_rcpt"/>
</dbReference>
<dbReference type="PROSITE" id="PS50885">
    <property type="entry name" value="HAMP"/>
    <property type="match status" value="1"/>
</dbReference>
<dbReference type="CDD" id="cd06225">
    <property type="entry name" value="HAMP"/>
    <property type="match status" value="1"/>
</dbReference>
<dbReference type="PROSITE" id="PS50111">
    <property type="entry name" value="CHEMOTAXIS_TRANSDUC_2"/>
    <property type="match status" value="1"/>
</dbReference>
<evidence type="ECO:0000256" key="7">
    <source>
        <dbReference type="SAM" id="Phobius"/>
    </source>
</evidence>
<dbReference type="PANTHER" id="PTHR32089:SF112">
    <property type="entry name" value="LYSOZYME-LIKE PROTEIN-RELATED"/>
    <property type="match status" value="1"/>
</dbReference>
<keyword evidence="2" id="KW-1003">Cell membrane</keyword>
<evidence type="ECO:0000256" key="4">
    <source>
        <dbReference type="ARBA" id="ARBA00023224"/>
    </source>
</evidence>
<dbReference type="Gene3D" id="6.10.340.10">
    <property type="match status" value="1"/>
</dbReference>
<dbReference type="InterPro" id="IPR003660">
    <property type="entry name" value="HAMP_dom"/>
</dbReference>
<keyword evidence="4 6" id="KW-0807">Transducer</keyword>
<protein>
    <submittedName>
        <fullName evidence="10">Methyl-accepting chemotaxis protein</fullName>
    </submittedName>
</protein>
<keyword evidence="11" id="KW-1185">Reference proteome</keyword>
<evidence type="ECO:0000259" key="8">
    <source>
        <dbReference type="PROSITE" id="PS50111"/>
    </source>
</evidence>
<dbReference type="PRINTS" id="PR00260">
    <property type="entry name" value="CHEMTRNSDUCR"/>
</dbReference>
<name>A0ABS4GQL0_9BACL</name>
<evidence type="ECO:0000256" key="2">
    <source>
        <dbReference type="ARBA" id="ARBA00022475"/>
    </source>
</evidence>
<evidence type="ECO:0000259" key="9">
    <source>
        <dbReference type="PROSITE" id="PS50885"/>
    </source>
</evidence>
<evidence type="ECO:0000256" key="5">
    <source>
        <dbReference type="ARBA" id="ARBA00029447"/>
    </source>
</evidence>
<accession>A0ABS4GQL0</accession>
<dbReference type="SUPFAM" id="SSF58104">
    <property type="entry name" value="Methyl-accepting chemotaxis protein (MCP) signaling domain"/>
    <property type="match status" value="1"/>
</dbReference>
<dbReference type="PANTHER" id="PTHR32089">
    <property type="entry name" value="METHYL-ACCEPTING CHEMOTAXIS PROTEIN MCPB"/>
    <property type="match status" value="1"/>
</dbReference>
<evidence type="ECO:0000256" key="3">
    <source>
        <dbReference type="ARBA" id="ARBA00023136"/>
    </source>
</evidence>
<dbReference type="Pfam" id="PF00015">
    <property type="entry name" value="MCPsignal"/>
    <property type="match status" value="1"/>
</dbReference>
<comment type="subcellular location">
    <subcellularLocation>
        <location evidence="1">Cell membrane</location>
    </subcellularLocation>
</comment>
<proteinExistence type="inferred from homology"/>
<keyword evidence="7" id="KW-1133">Transmembrane helix</keyword>
<feature type="transmembrane region" description="Helical" evidence="7">
    <location>
        <begin position="186"/>
        <end position="207"/>
    </location>
</feature>
<feature type="domain" description="HAMP" evidence="9">
    <location>
        <begin position="205"/>
        <end position="258"/>
    </location>
</feature>
<evidence type="ECO:0000313" key="10">
    <source>
        <dbReference type="EMBL" id="MBP1932555.1"/>
    </source>
</evidence>
<dbReference type="Pfam" id="PF12729">
    <property type="entry name" value="4HB_MCP_1"/>
    <property type="match status" value="1"/>
</dbReference>
<dbReference type="SMART" id="SM00283">
    <property type="entry name" value="MA"/>
    <property type="match status" value="1"/>
</dbReference>
<reference evidence="10 11" key="1">
    <citation type="submission" date="2021-03" db="EMBL/GenBank/DDBJ databases">
        <title>Genomic Encyclopedia of Type Strains, Phase IV (KMG-IV): sequencing the most valuable type-strain genomes for metagenomic binning, comparative biology and taxonomic classification.</title>
        <authorList>
            <person name="Goeker M."/>
        </authorList>
    </citation>
    <scope>NUCLEOTIDE SEQUENCE [LARGE SCALE GENOMIC DNA]</scope>
    <source>
        <strain evidence="10 11">DSM 24738</strain>
    </source>
</reference>
<dbReference type="SMART" id="SM00304">
    <property type="entry name" value="HAMP"/>
    <property type="match status" value="1"/>
</dbReference>
<dbReference type="InterPro" id="IPR004089">
    <property type="entry name" value="MCPsignal_dom"/>
</dbReference>
<dbReference type="Proteomes" id="UP001519343">
    <property type="component" value="Unassembled WGS sequence"/>
</dbReference>
<dbReference type="Pfam" id="PF00672">
    <property type="entry name" value="HAMP"/>
    <property type="match status" value="1"/>
</dbReference>
<dbReference type="EMBL" id="JAGGKT010000007">
    <property type="protein sequence ID" value="MBP1932555.1"/>
    <property type="molecule type" value="Genomic_DNA"/>
</dbReference>
<dbReference type="InterPro" id="IPR024478">
    <property type="entry name" value="HlyB_4HB_MCP"/>
</dbReference>
<comment type="caution">
    <text evidence="10">The sequence shown here is derived from an EMBL/GenBank/DDBJ whole genome shotgun (WGS) entry which is preliminary data.</text>
</comment>
<gene>
    <name evidence="10" type="ORF">J2Z37_002563</name>
</gene>
<evidence type="ECO:0000256" key="6">
    <source>
        <dbReference type="PROSITE-ProRule" id="PRU00284"/>
    </source>
</evidence>
<keyword evidence="7" id="KW-0812">Transmembrane</keyword>
<evidence type="ECO:0000256" key="1">
    <source>
        <dbReference type="ARBA" id="ARBA00004236"/>
    </source>
</evidence>
<dbReference type="RefSeq" id="WP_209810604.1">
    <property type="nucleotide sequence ID" value="NZ_JAGGKT010000007.1"/>
</dbReference>
<organism evidence="10 11">
    <name type="scientific">Ammoniphilus resinae</name>
    <dbReference type="NCBI Taxonomy" id="861532"/>
    <lineage>
        <taxon>Bacteria</taxon>
        <taxon>Bacillati</taxon>
        <taxon>Bacillota</taxon>
        <taxon>Bacilli</taxon>
        <taxon>Bacillales</taxon>
        <taxon>Paenibacillaceae</taxon>
        <taxon>Aneurinibacillus group</taxon>
        <taxon>Ammoniphilus</taxon>
    </lineage>
</organism>
<comment type="similarity">
    <text evidence="5">Belongs to the methyl-accepting chemotaxis (MCP) protein family.</text>
</comment>
<feature type="domain" description="Methyl-accepting transducer" evidence="8">
    <location>
        <begin position="277"/>
        <end position="513"/>
    </location>
</feature>